<name>A0A9C7PQR9_9RHOD</name>
<evidence type="ECO:0000256" key="2">
    <source>
        <dbReference type="ARBA" id="ARBA00006013"/>
    </source>
</evidence>
<organism evidence="12 13">
    <name type="scientific">Galdieria partita</name>
    <dbReference type="NCBI Taxonomy" id="83374"/>
    <lineage>
        <taxon>Eukaryota</taxon>
        <taxon>Rhodophyta</taxon>
        <taxon>Bangiophyceae</taxon>
        <taxon>Galdieriales</taxon>
        <taxon>Galdieriaceae</taxon>
        <taxon>Galdieria</taxon>
    </lineage>
</organism>
<evidence type="ECO:0000256" key="4">
    <source>
        <dbReference type="ARBA" id="ARBA00022456"/>
    </source>
</evidence>
<dbReference type="InterPro" id="IPR013328">
    <property type="entry name" value="6PGD_dom2"/>
</dbReference>
<dbReference type="InterPro" id="IPR002204">
    <property type="entry name" value="3-OH-isobutyrate_DH-rel_CS"/>
</dbReference>
<gene>
    <name evidence="12" type="ORF">GpartN1_g566.t1</name>
</gene>
<dbReference type="SUPFAM" id="SSF48179">
    <property type="entry name" value="6-phosphogluconate dehydrogenase C-terminal domain-like"/>
    <property type="match status" value="1"/>
</dbReference>
<dbReference type="GO" id="GO:0006574">
    <property type="term" value="P:L-valine catabolic process"/>
    <property type="evidence" value="ECO:0007669"/>
    <property type="project" value="TreeGrafter"/>
</dbReference>
<dbReference type="FunFam" id="1.10.1040.10:FF:000006">
    <property type="entry name" value="3-hydroxyisobutyrate dehydrogenase"/>
    <property type="match status" value="1"/>
</dbReference>
<dbReference type="InterPro" id="IPR006115">
    <property type="entry name" value="6PGDH_NADP-bd"/>
</dbReference>
<keyword evidence="5 9" id="KW-0560">Oxidoreductase</keyword>
<feature type="domain" description="3-hydroxyisobutyrate dehydrogenase-like NAD-binding" evidence="11">
    <location>
        <begin position="194"/>
        <end position="321"/>
    </location>
</feature>
<dbReference type="PANTHER" id="PTHR22981:SF7">
    <property type="entry name" value="3-HYDROXYISOBUTYRATE DEHYDROGENASE, MITOCHONDRIAL"/>
    <property type="match status" value="1"/>
</dbReference>
<dbReference type="PROSITE" id="PS00895">
    <property type="entry name" value="3_HYDROXYISOBUT_DH"/>
    <property type="match status" value="1"/>
</dbReference>
<sequence>MMTISMRSLSFMIPKLRRTMSHTADRSLIGFIGLGAMGSPMATNLVRNSRRVLLYDKDVDKAQRLAKQLNMEVAQNVHEITTRAKFVITMLPESAHVEQVYLDKQNGLLETAQSGSLFIDCSTIDLSTSRNVAKVASDLGRQLNFLDAPVSGGVPGAEKGTLTFMVGGTEDGFRRAENILRCMGTNIVHCGPAGNGQVAKMSNNLALAISMAGVCEAMNLGAKQGMDPRILAKVMNTSTARCWSSDNYNPVPGVMENVPASRDYENGFRTELLLKDIGLAMRAANELNIKLLVGEHIASLYENMRKQGYAKKDFSGLYRYIYNGPSVTDVVASSKKNS</sequence>
<dbReference type="Pfam" id="PF03446">
    <property type="entry name" value="NAD_binding_2"/>
    <property type="match status" value="1"/>
</dbReference>
<dbReference type="Proteomes" id="UP001061958">
    <property type="component" value="Unassembled WGS sequence"/>
</dbReference>
<comment type="catalytic activity">
    <reaction evidence="7 9">
        <text>3-hydroxy-2-methylpropanoate + NAD(+) = 2-methyl-3-oxopropanoate + NADH + H(+)</text>
        <dbReference type="Rhea" id="RHEA:17681"/>
        <dbReference type="ChEBI" id="CHEBI:11805"/>
        <dbReference type="ChEBI" id="CHEBI:15378"/>
        <dbReference type="ChEBI" id="CHEBI:57540"/>
        <dbReference type="ChEBI" id="CHEBI:57700"/>
        <dbReference type="ChEBI" id="CHEBI:57945"/>
        <dbReference type="EC" id="1.1.1.31"/>
    </reaction>
</comment>
<dbReference type="EMBL" id="BQMJ01000004">
    <property type="protein sequence ID" value="GJQ08775.1"/>
    <property type="molecule type" value="Genomic_DNA"/>
</dbReference>
<feature type="domain" description="6-phosphogluconate dehydrogenase NADP-binding" evidence="10">
    <location>
        <begin position="29"/>
        <end position="191"/>
    </location>
</feature>
<comment type="similarity">
    <text evidence="2">Belongs to the HIBADH-related family. 3-hydroxyisobutyrate dehydrogenase subfamily.</text>
</comment>
<reference evidence="12" key="2">
    <citation type="submission" date="2022-01" db="EMBL/GenBank/DDBJ databases">
        <authorList>
            <person name="Hirooka S."/>
            <person name="Miyagishima S.Y."/>
        </authorList>
    </citation>
    <scope>NUCLEOTIDE SEQUENCE</scope>
    <source>
        <strain evidence="12">NBRC 102759</strain>
    </source>
</reference>
<dbReference type="GO" id="GO:0050661">
    <property type="term" value="F:NADP binding"/>
    <property type="evidence" value="ECO:0007669"/>
    <property type="project" value="InterPro"/>
</dbReference>
<dbReference type="InterPro" id="IPR036291">
    <property type="entry name" value="NAD(P)-bd_dom_sf"/>
</dbReference>
<dbReference type="NCBIfam" id="TIGR01692">
    <property type="entry name" value="HIBADH"/>
    <property type="match status" value="1"/>
</dbReference>
<dbReference type="OrthoDB" id="435038at2759"/>
<evidence type="ECO:0000256" key="5">
    <source>
        <dbReference type="ARBA" id="ARBA00023002"/>
    </source>
</evidence>
<comment type="caution">
    <text evidence="12">The sequence shown here is derived from an EMBL/GenBank/DDBJ whole genome shotgun (WGS) entry which is preliminary data.</text>
</comment>
<keyword evidence="6 9" id="KW-0520">NAD</keyword>
<dbReference type="InterPro" id="IPR015815">
    <property type="entry name" value="HIBADH-related"/>
</dbReference>
<dbReference type="PANTHER" id="PTHR22981">
    <property type="entry name" value="3-HYDROXYISOBUTYRATE DEHYDROGENASE-RELATED"/>
    <property type="match status" value="1"/>
</dbReference>
<dbReference type="Gene3D" id="1.10.1040.10">
    <property type="entry name" value="N-(1-d-carboxylethyl)-l-norvaline Dehydrogenase, domain 2"/>
    <property type="match status" value="1"/>
</dbReference>
<proteinExistence type="inferred from homology"/>
<evidence type="ECO:0000256" key="8">
    <source>
        <dbReference type="PIRSR" id="PIRSR000103-1"/>
    </source>
</evidence>
<evidence type="ECO:0000256" key="1">
    <source>
        <dbReference type="ARBA" id="ARBA00005109"/>
    </source>
</evidence>
<dbReference type="GO" id="GO:0051287">
    <property type="term" value="F:NAD binding"/>
    <property type="evidence" value="ECO:0007669"/>
    <property type="project" value="InterPro"/>
</dbReference>
<evidence type="ECO:0000256" key="3">
    <source>
        <dbReference type="ARBA" id="ARBA00012991"/>
    </source>
</evidence>
<evidence type="ECO:0000259" key="10">
    <source>
        <dbReference type="Pfam" id="PF03446"/>
    </source>
</evidence>
<dbReference type="InterPro" id="IPR011548">
    <property type="entry name" value="HIBADH"/>
</dbReference>
<dbReference type="GO" id="GO:0008442">
    <property type="term" value="F:3-hydroxyisobutyrate dehydrogenase activity"/>
    <property type="evidence" value="ECO:0007669"/>
    <property type="project" value="UniProtKB-EC"/>
</dbReference>
<feature type="active site" evidence="8">
    <location>
        <position position="200"/>
    </location>
</feature>
<protein>
    <recommendedName>
        <fullName evidence="3 9">3-hydroxyisobutyrate dehydrogenase</fullName>
        <shortName evidence="9">HIBADH</shortName>
        <ecNumber evidence="3 9">1.1.1.31</ecNumber>
    </recommendedName>
</protein>
<dbReference type="AlphaFoldDB" id="A0A9C7PQR9"/>
<dbReference type="PIRSF" id="PIRSF000103">
    <property type="entry name" value="HIBADH"/>
    <property type="match status" value="1"/>
</dbReference>
<dbReference type="EC" id="1.1.1.31" evidence="3 9"/>
<evidence type="ECO:0000256" key="7">
    <source>
        <dbReference type="ARBA" id="ARBA00049197"/>
    </source>
</evidence>
<evidence type="ECO:0000256" key="6">
    <source>
        <dbReference type="ARBA" id="ARBA00023027"/>
    </source>
</evidence>
<reference evidence="12" key="1">
    <citation type="journal article" date="2022" name="Proc. Natl. Acad. Sci. U.S.A.">
        <title>Life cycle and functional genomics of the unicellular red alga Galdieria for elucidating algal and plant evolution and industrial use.</title>
        <authorList>
            <person name="Hirooka S."/>
            <person name="Itabashi T."/>
            <person name="Ichinose T.M."/>
            <person name="Onuma R."/>
            <person name="Fujiwara T."/>
            <person name="Yamashita S."/>
            <person name="Jong L.W."/>
            <person name="Tomita R."/>
            <person name="Iwane A.H."/>
            <person name="Miyagishima S.Y."/>
        </authorList>
    </citation>
    <scope>NUCLEOTIDE SEQUENCE</scope>
    <source>
        <strain evidence="12">NBRC 102759</strain>
    </source>
</reference>
<accession>A0A9C7PQR9</accession>
<dbReference type="SUPFAM" id="SSF51735">
    <property type="entry name" value="NAD(P)-binding Rossmann-fold domains"/>
    <property type="match status" value="1"/>
</dbReference>
<comment type="pathway">
    <text evidence="1 9">Amino-acid degradation; L-valine degradation.</text>
</comment>
<evidence type="ECO:0000256" key="9">
    <source>
        <dbReference type="RuleBase" id="RU910714"/>
    </source>
</evidence>
<dbReference type="InterPro" id="IPR008927">
    <property type="entry name" value="6-PGluconate_DH-like_C_sf"/>
</dbReference>
<evidence type="ECO:0000259" key="11">
    <source>
        <dbReference type="Pfam" id="PF14833"/>
    </source>
</evidence>
<keyword evidence="13" id="KW-1185">Reference proteome</keyword>
<dbReference type="Pfam" id="PF14833">
    <property type="entry name" value="NAD_binding_11"/>
    <property type="match status" value="1"/>
</dbReference>
<evidence type="ECO:0000313" key="13">
    <source>
        <dbReference type="Proteomes" id="UP001061958"/>
    </source>
</evidence>
<dbReference type="Gene3D" id="3.40.50.720">
    <property type="entry name" value="NAD(P)-binding Rossmann-like Domain"/>
    <property type="match status" value="1"/>
</dbReference>
<keyword evidence="4 9" id="KW-0101">Branched-chain amino acid catabolism</keyword>
<evidence type="ECO:0000313" key="12">
    <source>
        <dbReference type="EMBL" id="GJQ08775.1"/>
    </source>
</evidence>
<dbReference type="InterPro" id="IPR029154">
    <property type="entry name" value="HIBADH-like_NADP-bd"/>
</dbReference>